<organism evidence="1 2">
    <name type="scientific">Candidatus Desulfobia pelagia</name>
    <dbReference type="NCBI Taxonomy" id="2841692"/>
    <lineage>
        <taxon>Bacteria</taxon>
        <taxon>Pseudomonadati</taxon>
        <taxon>Thermodesulfobacteriota</taxon>
        <taxon>Desulfobulbia</taxon>
        <taxon>Desulfobulbales</taxon>
        <taxon>Desulfobulbaceae</taxon>
        <taxon>Candidatus Desulfobia</taxon>
    </lineage>
</organism>
<protein>
    <submittedName>
        <fullName evidence="1">Uncharacterized protein</fullName>
    </submittedName>
</protein>
<gene>
    <name evidence="1" type="ORF">H8E41_02030</name>
</gene>
<accession>A0A8J6TEP0</accession>
<proteinExistence type="predicted"/>
<name>A0A8J6TEP0_9BACT</name>
<evidence type="ECO:0000313" key="2">
    <source>
        <dbReference type="Proteomes" id="UP000614424"/>
    </source>
</evidence>
<dbReference type="EMBL" id="JACNJZ010000045">
    <property type="protein sequence ID" value="MBC8316655.1"/>
    <property type="molecule type" value="Genomic_DNA"/>
</dbReference>
<dbReference type="Proteomes" id="UP000614424">
    <property type="component" value="Unassembled WGS sequence"/>
</dbReference>
<sequence>MGFKDVLARLNSMAAGQEFHFLCVEKMAGKMDQVVILGGGEILKEMTDLRCCHFC</sequence>
<evidence type="ECO:0000313" key="1">
    <source>
        <dbReference type="EMBL" id="MBC8316655.1"/>
    </source>
</evidence>
<dbReference type="AlphaFoldDB" id="A0A8J6TEP0"/>
<comment type="caution">
    <text evidence="1">The sequence shown here is derived from an EMBL/GenBank/DDBJ whole genome shotgun (WGS) entry which is preliminary data.</text>
</comment>
<reference evidence="1 2" key="1">
    <citation type="submission" date="2020-08" db="EMBL/GenBank/DDBJ databases">
        <title>Bridging the membrane lipid divide: bacteria of the FCB group superphylum have the potential to synthesize archaeal ether lipids.</title>
        <authorList>
            <person name="Villanueva L."/>
            <person name="Von Meijenfeldt F.A.B."/>
            <person name="Westbye A.B."/>
            <person name="Yadav S."/>
            <person name="Hopmans E.C."/>
            <person name="Dutilh B.E."/>
            <person name="Sinninghe Damste J.S."/>
        </authorList>
    </citation>
    <scope>NUCLEOTIDE SEQUENCE [LARGE SCALE GENOMIC DNA]</scope>
    <source>
        <strain evidence="1">NIOZ-UU47</strain>
    </source>
</reference>